<evidence type="ECO:0000256" key="1">
    <source>
        <dbReference type="SAM" id="Phobius"/>
    </source>
</evidence>
<organism evidence="2 3">
    <name type="scientific">Limisphaera ngatamarikiensis</name>
    <dbReference type="NCBI Taxonomy" id="1324935"/>
    <lineage>
        <taxon>Bacteria</taxon>
        <taxon>Pseudomonadati</taxon>
        <taxon>Verrucomicrobiota</taxon>
        <taxon>Verrucomicrobiia</taxon>
        <taxon>Limisphaerales</taxon>
        <taxon>Limisphaeraceae</taxon>
        <taxon>Limisphaera</taxon>
    </lineage>
</organism>
<keyword evidence="1" id="KW-0472">Membrane</keyword>
<keyword evidence="1" id="KW-0812">Transmembrane</keyword>
<sequence>MNEAVDDRIGRRMARWVAGVLGCVLAGWLGWGCASTGSGGTAGFRFEPVNESSLGLWEGDRPVLVYNHGVIRRAGVPERYARSTYVHPLYGVDGEVLTDDFPADHLHHRGLFWAWPHVRVGGVRYDLWLLQGIRQQFERWGRREASAREALLEVHNGWYAGEAKVVDETVRFRVHPVRGGTRAVDVAFEWRVLKGPLTLQGAEGKSYGGLTLRFAPGTNTAITIPAGRISEDLAMTNLPWADLTRLWAGSGRTSGAAIFVAPDHPGYPPQWLLRHYGVLCLGWPGVEPETFGEGDVIRARYQVWIHRGEVDAARLREAYAEYCRELGLLR</sequence>
<name>A0A6M1RLW5_9BACT</name>
<feature type="transmembrane region" description="Helical" evidence="1">
    <location>
        <begin position="12"/>
        <end position="31"/>
    </location>
</feature>
<dbReference type="InterPro" id="IPR029475">
    <property type="entry name" value="DUF6807"/>
</dbReference>
<proteinExistence type="predicted"/>
<dbReference type="EMBL" id="JAAKYA010000017">
    <property type="protein sequence ID" value="NGO38447.1"/>
    <property type="molecule type" value="Genomic_DNA"/>
</dbReference>
<evidence type="ECO:0008006" key="4">
    <source>
        <dbReference type="Google" id="ProtNLM"/>
    </source>
</evidence>
<dbReference type="RefSeq" id="WP_165105928.1">
    <property type="nucleotide sequence ID" value="NZ_JAAKYA010000017.1"/>
</dbReference>
<protein>
    <recommendedName>
        <fullName evidence="4">Methane oxygenase PmoA</fullName>
    </recommendedName>
</protein>
<comment type="caution">
    <text evidence="2">The sequence shown here is derived from an EMBL/GenBank/DDBJ whole genome shotgun (WGS) entry which is preliminary data.</text>
</comment>
<accession>A0A6M1RLW5</accession>
<dbReference type="AlphaFoldDB" id="A0A6M1RLW5"/>
<dbReference type="Proteomes" id="UP000477311">
    <property type="component" value="Unassembled WGS sequence"/>
</dbReference>
<reference evidence="2 3" key="1">
    <citation type="submission" date="2020-02" db="EMBL/GenBank/DDBJ databases">
        <title>Draft genome sequence of Limisphaera ngatamarikiensis NGM72.4T, a thermophilic Verrucomicrobia grouped in subdivision 3.</title>
        <authorList>
            <person name="Carere C.R."/>
            <person name="Steen J."/>
            <person name="Hugenholtz P."/>
            <person name="Stott M.B."/>
        </authorList>
    </citation>
    <scope>NUCLEOTIDE SEQUENCE [LARGE SCALE GENOMIC DNA]</scope>
    <source>
        <strain evidence="2 3">NGM72.4</strain>
    </source>
</reference>
<gene>
    <name evidence="2" type="ORF">G4L39_03415</name>
</gene>
<keyword evidence="1" id="KW-1133">Transmembrane helix</keyword>
<evidence type="ECO:0000313" key="3">
    <source>
        <dbReference type="Proteomes" id="UP000477311"/>
    </source>
</evidence>
<keyword evidence="3" id="KW-1185">Reference proteome</keyword>
<dbReference type="Pfam" id="PF14100">
    <property type="entry name" value="DUF6807"/>
    <property type="match status" value="1"/>
</dbReference>
<evidence type="ECO:0000313" key="2">
    <source>
        <dbReference type="EMBL" id="NGO38447.1"/>
    </source>
</evidence>